<dbReference type="Pfam" id="PF01656">
    <property type="entry name" value="CbiA"/>
    <property type="match status" value="1"/>
</dbReference>
<dbReference type="HOGENOM" id="CLU_677434_0_0_9"/>
<feature type="domain" description="CobQ/CobB/MinD/ParA nucleotide binding" evidence="4">
    <location>
        <begin position="144"/>
        <end position="349"/>
    </location>
</feature>
<keyword evidence="6" id="KW-1185">Reference proteome</keyword>
<feature type="region of interest" description="Disordered" evidence="3">
    <location>
        <begin position="118"/>
        <end position="141"/>
    </location>
</feature>
<dbReference type="SUPFAM" id="SSF52540">
    <property type="entry name" value="P-loop containing nucleoside triphosphate hydrolases"/>
    <property type="match status" value="1"/>
</dbReference>
<dbReference type="PANTHER" id="PTHR43384:SF6">
    <property type="entry name" value="SEPTUM SITE-DETERMINING PROTEIN MIND HOMOLOG, CHLOROPLASTIC"/>
    <property type="match status" value="1"/>
</dbReference>
<dbReference type="GO" id="GO:0016887">
    <property type="term" value="F:ATP hydrolysis activity"/>
    <property type="evidence" value="ECO:0007669"/>
    <property type="project" value="TreeGrafter"/>
</dbReference>
<dbReference type="KEGG" id="dai:Desaci_4096"/>
<dbReference type="InterPro" id="IPR027417">
    <property type="entry name" value="P-loop_NTPase"/>
</dbReference>
<organism evidence="5 6">
    <name type="scientific">Desulfosporosinus acidiphilus (strain DSM 22704 / JCM 16185 / SJ4)</name>
    <dbReference type="NCBI Taxonomy" id="646529"/>
    <lineage>
        <taxon>Bacteria</taxon>
        <taxon>Bacillati</taxon>
        <taxon>Bacillota</taxon>
        <taxon>Clostridia</taxon>
        <taxon>Eubacteriales</taxon>
        <taxon>Desulfitobacteriaceae</taxon>
        <taxon>Desulfosporosinus</taxon>
    </lineage>
</organism>
<dbReference type="GO" id="GO:0051782">
    <property type="term" value="P:negative regulation of cell division"/>
    <property type="evidence" value="ECO:0007669"/>
    <property type="project" value="TreeGrafter"/>
</dbReference>
<protein>
    <submittedName>
        <fullName evidence="5">Flp pilus assembly protein, ATPase CpaE</fullName>
    </submittedName>
</protein>
<dbReference type="PANTHER" id="PTHR43384">
    <property type="entry name" value="SEPTUM SITE-DETERMINING PROTEIN MIND HOMOLOG, CHLOROPLASTIC-RELATED"/>
    <property type="match status" value="1"/>
</dbReference>
<dbReference type="InterPro" id="IPR002586">
    <property type="entry name" value="CobQ/CobB/MinD/ParA_Nub-bd_dom"/>
</dbReference>
<dbReference type="GO" id="GO:0005524">
    <property type="term" value="F:ATP binding"/>
    <property type="evidence" value="ECO:0007669"/>
    <property type="project" value="UniProtKB-KW"/>
</dbReference>
<gene>
    <name evidence="5" type="ordered locus">Desaci_4096</name>
</gene>
<evidence type="ECO:0000256" key="2">
    <source>
        <dbReference type="ARBA" id="ARBA00022840"/>
    </source>
</evidence>
<dbReference type="RefSeq" id="WP_014828945.1">
    <property type="nucleotide sequence ID" value="NC_018068.1"/>
</dbReference>
<name>I4DAY5_DESAJ</name>
<dbReference type="Gene3D" id="3.40.50.300">
    <property type="entry name" value="P-loop containing nucleotide triphosphate hydrolases"/>
    <property type="match status" value="1"/>
</dbReference>
<keyword evidence="2" id="KW-0067">ATP-binding</keyword>
<evidence type="ECO:0000259" key="4">
    <source>
        <dbReference type="Pfam" id="PF01656"/>
    </source>
</evidence>
<dbReference type="GO" id="GO:0009898">
    <property type="term" value="C:cytoplasmic side of plasma membrane"/>
    <property type="evidence" value="ECO:0007669"/>
    <property type="project" value="TreeGrafter"/>
</dbReference>
<keyword evidence="1" id="KW-0547">Nucleotide-binding</keyword>
<dbReference type="InterPro" id="IPR050625">
    <property type="entry name" value="ParA/MinD_ATPase"/>
</dbReference>
<evidence type="ECO:0000256" key="3">
    <source>
        <dbReference type="SAM" id="MobiDB-lite"/>
    </source>
</evidence>
<dbReference type="GO" id="GO:0005829">
    <property type="term" value="C:cytosol"/>
    <property type="evidence" value="ECO:0007669"/>
    <property type="project" value="TreeGrafter"/>
</dbReference>
<sequence>MIEFRIALAISNDELRKKLDNYLRFEFDIPTVPLKTLDGAEAVDASLYIIARNDIADSEWDKVVLLGKTAKVAVLYGSRSVPVSERFEGVRPLTGALPGCIRDWMNQENILTSDAQGDMLEWDDSGNDANPSASGKGKNRRIGIWSPGGGVGKTTGVVHLAKLAEQDRWNVGIVETDEDKGGVLRYLGKMPAKIGLDSMAKQLWEDPHLFAQEMEKIVQTVGRIQVVPMTGTVDGLTCDDKSVDTLHEWTESRFALTLYDLPPRLRDVMTFSVLNEVDDVIVVVEPTDVLMDAMDKHLRLCREIQKMQDLPQKYKLIVNKVPENHGLNPQEMADSLGIPLLGVVPAEIEHYDRIINKGRFVIPNDSPWRTIYQNLNLGGMDNPSPVLMAKRPIQKNKRGWLQRLLG</sequence>
<evidence type="ECO:0000313" key="5">
    <source>
        <dbReference type="EMBL" id="AFM42959.1"/>
    </source>
</evidence>
<dbReference type="OrthoDB" id="1806477at2"/>
<dbReference type="EMBL" id="CP003639">
    <property type="protein sequence ID" value="AFM42959.1"/>
    <property type="molecule type" value="Genomic_DNA"/>
</dbReference>
<accession>I4DAY5</accession>
<dbReference type="eggNOG" id="ENOG5033RYY">
    <property type="taxonomic scope" value="Bacteria"/>
</dbReference>
<evidence type="ECO:0000313" key="6">
    <source>
        <dbReference type="Proteomes" id="UP000002892"/>
    </source>
</evidence>
<reference evidence="5 6" key="1">
    <citation type="journal article" date="2012" name="J. Bacteriol.">
        <title>Complete genome sequences of Desulfosporosinus orientis DSM765T, Desulfosporosinus youngiae DSM17734T, Desulfosporosinus meridiei DSM13257T, and Desulfosporosinus acidiphilus DSM22704T.</title>
        <authorList>
            <person name="Pester M."/>
            <person name="Brambilla E."/>
            <person name="Alazard D."/>
            <person name="Rattei T."/>
            <person name="Weinmaier T."/>
            <person name="Han J."/>
            <person name="Lucas S."/>
            <person name="Lapidus A."/>
            <person name="Cheng J.F."/>
            <person name="Goodwin L."/>
            <person name="Pitluck S."/>
            <person name="Peters L."/>
            <person name="Ovchinnikova G."/>
            <person name="Teshima H."/>
            <person name="Detter J.C."/>
            <person name="Han C.S."/>
            <person name="Tapia R."/>
            <person name="Land M.L."/>
            <person name="Hauser L."/>
            <person name="Kyrpides N.C."/>
            <person name="Ivanova N.N."/>
            <person name="Pagani I."/>
            <person name="Huntmann M."/>
            <person name="Wei C.L."/>
            <person name="Davenport K.W."/>
            <person name="Daligault H."/>
            <person name="Chain P.S."/>
            <person name="Chen A."/>
            <person name="Mavromatis K."/>
            <person name="Markowitz V."/>
            <person name="Szeto E."/>
            <person name="Mikhailova N."/>
            <person name="Pati A."/>
            <person name="Wagner M."/>
            <person name="Woyke T."/>
            <person name="Ollivier B."/>
            <person name="Klenk H.P."/>
            <person name="Spring S."/>
            <person name="Loy A."/>
        </authorList>
    </citation>
    <scope>NUCLEOTIDE SEQUENCE [LARGE SCALE GENOMIC DNA]</scope>
    <source>
        <strain evidence="6">DSM 22704 / JCM 16185 / SJ4</strain>
    </source>
</reference>
<dbReference type="Proteomes" id="UP000002892">
    <property type="component" value="Chromosome"/>
</dbReference>
<evidence type="ECO:0000256" key="1">
    <source>
        <dbReference type="ARBA" id="ARBA00022741"/>
    </source>
</evidence>
<proteinExistence type="predicted"/>
<dbReference type="STRING" id="646529.Desaci_4096"/>
<dbReference type="AlphaFoldDB" id="I4DAY5"/>